<dbReference type="AlphaFoldDB" id="A0A392PJF5"/>
<keyword evidence="2" id="KW-1185">Reference proteome</keyword>
<evidence type="ECO:0000313" key="2">
    <source>
        <dbReference type="Proteomes" id="UP000265520"/>
    </source>
</evidence>
<feature type="non-terminal residue" evidence="1">
    <location>
        <position position="1"/>
    </location>
</feature>
<sequence length="115" mass="13233">GWKNEADRVKVLSEKHRRGAAARSVLSGSMKPIIPNDQIKEDRVIPTRLGTLMALEEQTSINVKRPHHQHKQHGMRVHLQERSGVEYTSLLNLTAIKPHPIHYRLVVDKFHINIK</sequence>
<proteinExistence type="predicted"/>
<organism evidence="1 2">
    <name type="scientific">Trifolium medium</name>
    <dbReference type="NCBI Taxonomy" id="97028"/>
    <lineage>
        <taxon>Eukaryota</taxon>
        <taxon>Viridiplantae</taxon>
        <taxon>Streptophyta</taxon>
        <taxon>Embryophyta</taxon>
        <taxon>Tracheophyta</taxon>
        <taxon>Spermatophyta</taxon>
        <taxon>Magnoliopsida</taxon>
        <taxon>eudicotyledons</taxon>
        <taxon>Gunneridae</taxon>
        <taxon>Pentapetalae</taxon>
        <taxon>rosids</taxon>
        <taxon>fabids</taxon>
        <taxon>Fabales</taxon>
        <taxon>Fabaceae</taxon>
        <taxon>Papilionoideae</taxon>
        <taxon>50 kb inversion clade</taxon>
        <taxon>NPAAA clade</taxon>
        <taxon>Hologalegina</taxon>
        <taxon>IRL clade</taxon>
        <taxon>Trifolieae</taxon>
        <taxon>Trifolium</taxon>
    </lineage>
</organism>
<name>A0A392PJF5_9FABA</name>
<comment type="caution">
    <text evidence="1">The sequence shown here is derived from an EMBL/GenBank/DDBJ whole genome shotgun (WGS) entry which is preliminary data.</text>
</comment>
<dbReference type="Proteomes" id="UP000265520">
    <property type="component" value="Unassembled WGS sequence"/>
</dbReference>
<dbReference type="EMBL" id="LXQA010083196">
    <property type="protein sequence ID" value="MCI12208.1"/>
    <property type="molecule type" value="Genomic_DNA"/>
</dbReference>
<evidence type="ECO:0000313" key="1">
    <source>
        <dbReference type="EMBL" id="MCI12208.1"/>
    </source>
</evidence>
<accession>A0A392PJF5</accession>
<reference evidence="1 2" key="1">
    <citation type="journal article" date="2018" name="Front. Plant Sci.">
        <title>Red Clover (Trifolium pratense) and Zigzag Clover (T. medium) - A Picture of Genomic Similarities and Differences.</title>
        <authorList>
            <person name="Dluhosova J."/>
            <person name="Istvanek J."/>
            <person name="Nedelnik J."/>
            <person name="Repkova J."/>
        </authorList>
    </citation>
    <scope>NUCLEOTIDE SEQUENCE [LARGE SCALE GENOMIC DNA]</scope>
    <source>
        <strain evidence="2">cv. 10/8</strain>
        <tissue evidence="1">Leaf</tissue>
    </source>
</reference>
<protein>
    <submittedName>
        <fullName evidence="1">Uncharacterized protein</fullName>
    </submittedName>
</protein>